<evidence type="ECO:0000313" key="2">
    <source>
        <dbReference type="WBParaSite" id="PS1159_v2.g8502.t1"/>
    </source>
</evidence>
<dbReference type="WBParaSite" id="PS1159_v2.g8502.t1">
    <property type="protein sequence ID" value="PS1159_v2.g8502.t1"/>
    <property type="gene ID" value="PS1159_v2.g8502"/>
</dbReference>
<reference evidence="2" key="1">
    <citation type="submission" date="2022-11" db="UniProtKB">
        <authorList>
            <consortium name="WormBaseParasite"/>
        </authorList>
    </citation>
    <scope>IDENTIFICATION</scope>
</reference>
<sequence>MAPGRQRQSARQSFATDMKLHSVRTGSKSILFTFSGEDQTKVYKWSKYGSLTQNKKIQKYACTSCRSIYDSNRKEGILNQQLAWIKFNVVNNCFETDEPDNRHVCDGPIEINNVRGTEAARAELAKVKETRDKPKSVAIQLKAALKRRYADLPEEDRLAIAAAAIPVPANYARAASRVAAKYSTIASSK</sequence>
<accession>A0AC35GV00</accession>
<protein>
    <submittedName>
        <fullName evidence="2">Uncharacterized protein</fullName>
    </submittedName>
</protein>
<organism evidence="1 2">
    <name type="scientific">Panagrolaimus sp. PS1159</name>
    <dbReference type="NCBI Taxonomy" id="55785"/>
    <lineage>
        <taxon>Eukaryota</taxon>
        <taxon>Metazoa</taxon>
        <taxon>Ecdysozoa</taxon>
        <taxon>Nematoda</taxon>
        <taxon>Chromadorea</taxon>
        <taxon>Rhabditida</taxon>
        <taxon>Tylenchina</taxon>
        <taxon>Panagrolaimomorpha</taxon>
        <taxon>Panagrolaimoidea</taxon>
        <taxon>Panagrolaimidae</taxon>
        <taxon>Panagrolaimus</taxon>
    </lineage>
</organism>
<evidence type="ECO:0000313" key="1">
    <source>
        <dbReference type="Proteomes" id="UP000887580"/>
    </source>
</evidence>
<dbReference type="Proteomes" id="UP000887580">
    <property type="component" value="Unplaced"/>
</dbReference>
<proteinExistence type="predicted"/>
<name>A0AC35GV00_9BILA</name>